<dbReference type="PANTHER" id="PTHR14440">
    <property type="entry name" value="DNA-DIRECTED RNA POLYMERASE I SUBUNIT RPA49"/>
    <property type="match status" value="1"/>
</dbReference>
<evidence type="ECO:0000256" key="2">
    <source>
        <dbReference type="ARBA" id="ARBA00009430"/>
    </source>
</evidence>
<keyword evidence="4" id="KW-0804">Transcription</keyword>
<evidence type="ECO:0000256" key="6">
    <source>
        <dbReference type="SAM" id="MobiDB-lite"/>
    </source>
</evidence>
<gene>
    <name evidence="7" type="primary">RPA49_1</name>
    <name evidence="7" type="ORF">VKT23_014178</name>
</gene>
<name>A0ABR1J0Q9_9AGAR</name>
<organism evidence="7 8">
    <name type="scientific">Marasmiellus scandens</name>
    <dbReference type="NCBI Taxonomy" id="2682957"/>
    <lineage>
        <taxon>Eukaryota</taxon>
        <taxon>Fungi</taxon>
        <taxon>Dikarya</taxon>
        <taxon>Basidiomycota</taxon>
        <taxon>Agaricomycotina</taxon>
        <taxon>Agaricomycetes</taxon>
        <taxon>Agaricomycetidae</taxon>
        <taxon>Agaricales</taxon>
        <taxon>Marasmiineae</taxon>
        <taxon>Omphalotaceae</taxon>
        <taxon>Marasmiellus</taxon>
    </lineage>
</organism>
<protein>
    <submittedName>
        <fullName evidence="7">DNA-directed RNA polymerase I subunit rpa49</fullName>
    </submittedName>
</protein>
<reference evidence="7 8" key="1">
    <citation type="submission" date="2024-01" db="EMBL/GenBank/DDBJ databases">
        <title>A draft genome for the cacao thread blight pathogen Marasmiellus scandens.</title>
        <authorList>
            <person name="Baruah I.K."/>
            <person name="Leung J."/>
            <person name="Bukari Y."/>
            <person name="Amoako-Attah I."/>
            <person name="Meinhardt L.W."/>
            <person name="Bailey B.A."/>
            <person name="Cohen S.P."/>
        </authorList>
    </citation>
    <scope>NUCLEOTIDE SEQUENCE [LARGE SCALE GENOMIC DNA]</scope>
    <source>
        <strain evidence="7 8">GH-19</strain>
    </source>
</reference>
<evidence type="ECO:0000256" key="1">
    <source>
        <dbReference type="ARBA" id="ARBA00004604"/>
    </source>
</evidence>
<dbReference type="InterPro" id="IPR009668">
    <property type="entry name" value="RNA_pol-assoc_fac_A49-like"/>
</dbReference>
<evidence type="ECO:0000313" key="8">
    <source>
        <dbReference type="Proteomes" id="UP001498398"/>
    </source>
</evidence>
<keyword evidence="8" id="KW-1185">Reference proteome</keyword>
<evidence type="ECO:0000313" key="7">
    <source>
        <dbReference type="EMBL" id="KAK7446965.1"/>
    </source>
</evidence>
<sequence length="440" mass="49076">MSPASSSTNKRKRDDDGEKEISLQLGSSSSGIAPMLVSFPALEAPESTPFKCYARKKSKTKEKEKDGDHSKFERMLVVGETPAVEFFTNEDETTRATHSGSQYLLAVHNRRTGSVTLLPEAKTPHILSRTVKNLKAIPPAPAPSAAAYREARTALGETFGTKKAKAAIRAQERNRVDVDAMKSAMPFVMDGIDKGAEGLLTKEEAKEIADAHRLIPPFDENADEPSDIYSLHDIIPETEWKAINVTPFDEAKEQKERRDLLPHKHSTWINDHIFKAYHSESKHRKRTVKLLYYIATLFAFRRIHFGKDGIQKDAISDKLRDVPSIVVDGLISRFTESTRGSTTCHSTSTTETKLLAYLFALCLRVDGFTSNPNALGKDLSLSLTRVNQIFKSLGCKHKTLSERDRTKLGLSEKHADTKMQVLTAPVAFPKIRSGKKNSRR</sequence>
<dbReference type="Proteomes" id="UP001498398">
    <property type="component" value="Unassembled WGS sequence"/>
</dbReference>
<evidence type="ECO:0000256" key="5">
    <source>
        <dbReference type="ARBA" id="ARBA00023242"/>
    </source>
</evidence>
<dbReference type="EMBL" id="JBANRG010000042">
    <property type="protein sequence ID" value="KAK7446965.1"/>
    <property type="molecule type" value="Genomic_DNA"/>
</dbReference>
<comment type="similarity">
    <text evidence="2">Belongs to the eukaryotic RPA49/POLR1E RNA polymerase subunit family.</text>
</comment>
<feature type="compositionally biased region" description="Low complexity" evidence="6">
    <location>
        <begin position="22"/>
        <end position="31"/>
    </location>
</feature>
<accession>A0ABR1J0Q9</accession>
<dbReference type="GO" id="GO:0000428">
    <property type="term" value="C:DNA-directed RNA polymerase complex"/>
    <property type="evidence" value="ECO:0007669"/>
    <property type="project" value="UniProtKB-KW"/>
</dbReference>
<keyword evidence="5" id="KW-0539">Nucleus</keyword>
<feature type="compositionally biased region" description="Basic and acidic residues" evidence="6">
    <location>
        <begin position="12"/>
        <end position="21"/>
    </location>
</feature>
<feature type="region of interest" description="Disordered" evidence="6">
    <location>
        <begin position="1"/>
        <end position="31"/>
    </location>
</feature>
<evidence type="ECO:0000256" key="4">
    <source>
        <dbReference type="ARBA" id="ARBA00023163"/>
    </source>
</evidence>
<keyword evidence="3 7" id="KW-0240">DNA-directed RNA polymerase</keyword>
<dbReference type="Pfam" id="PF06870">
    <property type="entry name" value="RNA_pol_I_A49"/>
    <property type="match status" value="1"/>
</dbReference>
<comment type="subcellular location">
    <subcellularLocation>
        <location evidence="1">Nucleus</location>
        <location evidence="1">Nucleolus</location>
    </subcellularLocation>
</comment>
<evidence type="ECO:0000256" key="3">
    <source>
        <dbReference type="ARBA" id="ARBA00022478"/>
    </source>
</evidence>
<proteinExistence type="inferred from homology"/>
<comment type="caution">
    <text evidence="7">The sequence shown here is derived from an EMBL/GenBank/DDBJ whole genome shotgun (WGS) entry which is preliminary data.</text>
</comment>